<dbReference type="PANTHER" id="PTHR43877">
    <property type="entry name" value="AMINOALKYLPHOSPHONATE N-ACETYLTRANSFERASE-RELATED-RELATED"/>
    <property type="match status" value="1"/>
</dbReference>
<organism evidence="4 5">
    <name type="scientific">Candidatus Taylorbacteria bacterium RIFCSPHIGHO2_02_49_25</name>
    <dbReference type="NCBI Taxonomy" id="1802305"/>
    <lineage>
        <taxon>Bacteria</taxon>
        <taxon>Candidatus Tayloriibacteriota</taxon>
    </lineage>
</organism>
<evidence type="ECO:0000259" key="3">
    <source>
        <dbReference type="PROSITE" id="PS51186"/>
    </source>
</evidence>
<sequence length="111" mass="12988">MEIQKEHKQNGQNVVRLSAVENGEEIGVVYLYIIRNDSHKEPYGLLEDLFVKEAYRKKGTGSALVKEAIEEAKRLRCYKVIGTSRMAREEVHRLYEKLGLKKHGFEFRMDF</sequence>
<dbReference type="PANTHER" id="PTHR43877:SF1">
    <property type="entry name" value="ACETYLTRANSFERASE"/>
    <property type="match status" value="1"/>
</dbReference>
<protein>
    <submittedName>
        <fullName evidence="4">GNAT family N-acetyltransferase</fullName>
    </submittedName>
</protein>
<dbReference type="PROSITE" id="PS51186">
    <property type="entry name" value="GNAT"/>
    <property type="match status" value="1"/>
</dbReference>
<reference evidence="4 5" key="1">
    <citation type="journal article" date="2016" name="Nat. Commun.">
        <title>Thousands of microbial genomes shed light on interconnected biogeochemical processes in an aquifer system.</title>
        <authorList>
            <person name="Anantharaman K."/>
            <person name="Brown C.T."/>
            <person name="Hug L.A."/>
            <person name="Sharon I."/>
            <person name="Castelle C.J."/>
            <person name="Probst A.J."/>
            <person name="Thomas B.C."/>
            <person name="Singh A."/>
            <person name="Wilkins M.J."/>
            <person name="Karaoz U."/>
            <person name="Brodie E.L."/>
            <person name="Williams K.H."/>
            <person name="Hubbard S.S."/>
            <person name="Banfield J.F."/>
        </authorList>
    </citation>
    <scope>NUCLEOTIDE SEQUENCE [LARGE SCALE GENOMIC DNA]</scope>
</reference>
<evidence type="ECO:0000313" key="5">
    <source>
        <dbReference type="Proteomes" id="UP000176493"/>
    </source>
</evidence>
<keyword evidence="2" id="KW-0012">Acyltransferase</keyword>
<dbReference type="SUPFAM" id="SSF55729">
    <property type="entry name" value="Acyl-CoA N-acyltransferases (Nat)"/>
    <property type="match status" value="1"/>
</dbReference>
<keyword evidence="1 4" id="KW-0808">Transferase</keyword>
<name>A0A1G2MBD1_9BACT</name>
<dbReference type="InterPro" id="IPR016181">
    <property type="entry name" value="Acyl_CoA_acyltransferase"/>
</dbReference>
<gene>
    <name evidence="4" type="ORF">A2W52_02900</name>
</gene>
<evidence type="ECO:0000313" key="4">
    <source>
        <dbReference type="EMBL" id="OHA21206.1"/>
    </source>
</evidence>
<dbReference type="Gene3D" id="3.40.630.30">
    <property type="match status" value="1"/>
</dbReference>
<dbReference type="Proteomes" id="UP000176493">
    <property type="component" value="Unassembled WGS sequence"/>
</dbReference>
<dbReference type="AlphaFoldDB" id="A0A1G2MBD1"/>
<dbReference type="Pfam" id="PF00583">
    <property type="entry name" value="Acetyltransf_1"/>
    <property type="match status" value="1"/>
</dbReference>
<dbReference type="GO" id="GO:0016747">
    <property type="term" value="F:acyltransferase activity, transferring groups other than amino-acyl groups"/>
    <property type="evidence" value="ECO:0007669"/>
    <property type="project" value="InterPro"/>
</dbReference>
<proteinExistence type="predicted"/>
<dbReference type="EMBL" id="MHRJ01000049">
    <property type="protein sequence ID" value="OHA21206.1"/>
    <property type="molecule type" value="Genomic_DNA"/>
</dbReference>
<feature type="domain" description="N-acetyltransferase" evidence="3">
    <location>
        <begin position="1"/>
        <end position="111"/>
    </location>
</feature>
<dbReference type="InterPro" id="IPR050832">
    <property type="entry name" value="Bact_Acetyltransf"/>
</dbReference>
<comment type="caution">
    <text evidence="4">The sequence shown here is derived from an EMBL/GenBank/DDBJ whole genome shotgun (WGS) entry which is preliminary data.</text>
</comment>
<accession>A0A1G2MBD1</accession>
<evidence type="ECO:0000256" key="1">
    <source>
        <dbReference type="ARBA" id="ARBA00022679"/>
    </source>
</evidence>
<dbReference type="InterPro" id="IPR000182">
    <property type="entry name" value="GNAT_dom"/>
</dbReference>
<dbReference type="CDD" id="cd04301">
    <property type="entry name" value="NAT_SF"/>
    <property type="match status" value="1"/>
</dbReference>
<evidence type="ECO:0000256" key="2">
    <source>
        <dbReference type="ARBA" id="ARBA00023315"/>
    </source>
</evidence>